<name>A0A5D3WJN3_9BACT</name>
<comment type="caution">
    <text evidence="1">The sequence shown here is derived from an EMBL/GenBank/DDBJ whole genome shotgun (WGS) entry which is preliminary data.</text>
</comment>
<dbReference type="PANTHER" id="PTHR28055:SF1">
    <property type="entry name" value="ALTERED INHERITANCE OF MITOCHONDRIA PROTEIN 41, MITOCHONDRIAL"/>
    <property type="match status" value="1"/>
</dbReference>
<accession>A0A5D3WJN3</accession>
<protein>
    <recommendedName>
        <fullName evidence="3">GatB/YqeY domain-containing protein</fullName>
    </recommendedName>
</protein>
<dbReference type="Gene3D" id="1.10.10.410">
    <property type="match status" value="1"/>
</dbReference>
<dbReference type="AlphaFoldDB" id="A0A5D3WJN3"/>
<dbReference type="OrthoDB" id="9788127at2"/>
<dbReference type="InterPro" id="IPR023168">
    <property type="entry name" value="GatB_Yqey_C_2"/>
</dbReference>
<dbReference type="Pfam" id="PF09424">
    <property type="entry name" value="YqeY"/>
    <property type="match status" value="1"/>
</dbReference>
<dbReference type="RefSeq" id="WP_148895881.1">
    <property type="nucleotide sequence ID" value="NZ_VNIB01000006.1"/>
</dbReference>
<dbReference type="SUPFAM" id="SSF89095">
    <property type="entry name" value="GatB/YqeY motif"/>
    <property type="match status" value="1"/>
</dbReference>
<proteinExistence type="predicted"/>
<dbReference type="GO" id="GO:0016884">
    <property type="term" value="F:carbon-nitrogen ligase activity, with glutamine as amido-N-donor"/>
    <property type="evidence" value="ECO:0007669"/>
    <property type="project" value="InterPro"/>
</dbReference>
<evidence type="ECO:0008006" key="3">
    <source>
        <dbReference type="Google" id="ProtNLM"/>
    </source>
</evidence>
<dbReference type="InterPro" id="IPR042184">
    <property type="entry name" value="YqeY/Aim41_N"/>
</dbReference>
<sequence>MNLQDRLTQAMKEAMKAKDSLRLNTIRGVRTAIKNKEIETGNPLDDDAVIGVISSLAKQRRESAAAYAEGGRPELAAKEEAELQVLQEFLPAQLSEEELKALIAETAAAVGAQGPKDMGRVMKELTPKTRGRADGKLVSELVRAHLAG</sequence>
<evidence type="ECO:0000313" key="2">
    <source>
        <dbReference type="Proteomes" id="UP000324159"/>
    </source>
</evidence>
<dbReference type="InterPro" id="IPR003789">
    <property type="entry name" value="Asn/Gln_tRNA_amidoTrase-B-like"/>
</dbReference>
<dbReference type="Gene3D" id="1.10.1510.10">
    <property type="entry name" value="Uncharacterised protein YqeY/AIM41 PF09424, N-terminal domain"/>
    <property type="match status" value="1"/>
</dbReference>
<dbReference type="PANTHER" id="PTHR28055">
    <property type="entry name" value="ALTERED INHERITANCE OF MITOCHONDRIA PROTEIN 41, MITOCHONDRIAL"/>
    <property type="match status" value="1"/>
</dbReference>
<gene>
    <name evidence="1" type="ORF">EDC39_106113</name>
</gene>
<dbReference type="InterPro" id="IPR019004">
    <property type="entry name" value="YqeY/Aim41"/>
</dbReference>
<dbReference type="Proteomes" id="UP000324159">
    <property type="component" value="Unassembled WGS sequence"/>
</dbReference>
<organism evidence="1 2">
    <name type="scientific">Geothermobacter ehrlichii</name>
    <dbReference type="NCBI Taxonomy" id="213224"/>
    <lineage>
        <taxon>Bacteria</taxon>
        <taxon>Pseudomonadati</taxon>
        <taxon>Thermodesulfobacteriota</taxon>
        <taxon>Desulfuromonadia</taxon>
        <taxon>Desulfuromonadales</taxon>
        <taxon>Geothermobacteraceae</taxon>
        <taxon>Geothermobacter</taxon>
    </lineage>
</organism>
<dbReference type="EMBL" id="VNIB01000006">
    <property type="protein sequence ID" value="TYO98511.1"/>
    <property type="molecule type" value="Genomic_DNA"/>
</dbReference>
<reference evidence="1 2" key="1">
    <citation type="submission" date="2019-07" db="EMBL/GenBank/DDBJ databases">
        <title>Genomic Encyclopedia of Type Strains, Phase IV (KMG-IV): sequencing the most valuable type-strain genomes for metagenomic binning, comparative biology and taxonomic classification.</title>
        <authorList>
            <person name="Goeker M."/>
        </authorList>
    </citation>
    <scope>NUCLEOTIDE SEQUENCE [LARGE SCALE GENOMIC DNA]</scope>
    <source>
        <strain evidence="1 2">SS015</strain>
    </source>
</reference>
<evidence type="ECO:0000313" key="1">
    <source>
        <dbReference type="EMBL" id="TYO98511.1"/>
    </source>
</evidence>
<keyword evidence="2" id="KW-1185">Reference proteome</keyword>